<sequence>MKRFFLGYALAFSAVWIGYGIYSAFAGFPHAAALLVFGLAFSAVLFLASWFSYWLMGYYKNADQLTEKILGKK</sequence>
<protein>
    <submittedName>
        <fullName evidence="2">Uncharacterized protein</fullName>
    </submittedName>
</protein>
<evidence type="ECO:0000256" key="1">
    <source>
        <dbReference type="SAM" id="Phobius"/>
    </source>
</evidence>
<name>A0A150M4H7_9BACI</name>
<dbReference type="OrthoDB" id="2970800at2"/>
<organism evidence="2 3">
    <name type="scientific">Caldibacillus debilis</name>
    <dbReference type="NCBI Taxonomy" id="301148"/>
    <lineage>
        <taxon>Bacteria</taxon>
        <taxon>Bacillati</taxon>
        <taxon>Bacillota</taxon>
        <taxon>Bacilli</taxon>
        <taxon>Bacillales</taxon>
        <taxon>Bacillaceae</taxon>
        <taxon>Caldibacillus</taxon>
    </lineage>
</organism>
<gene>
    <name evidence="2" type="ORF">B4135_0327</name>
</gene>
<proteinExistence type="predicted"/>
<dbReference type="Proteomes" id="UP000075683">
    <property type="component" value="Unassembled WGS sequence"/>
</dbReference>
<evidence type="ECO:0000313" key="2">
    <source>
        <dbReference type="EMBL" id="KYD19423.1"/>
    </source>
</evidence>
<keyword evidence="1" id="KW-0812">Transmembrane</keyword>
<dbReference type="EMBL" id="LQYT01000040">
    <property type="protein sequence ID" value="KYD19423.1"/>
    <property type="molecule type" value="Genomic_DNA"/>
</dbReference>
<comment type="caution">
    <text evidence="2">The sequence shown here is derived from an EMBL/GenBank/DDBJ whole genome shotgun (WGS) entry which is preliminary data.</text>
</comment>
<accession>A0A150M4H7</accession>
<dbReference type="RefSeq" id="WP_020156973.1">
    <property type="nucleotide sequence ID" value="NZ_JBAIZG010000028.1"/>
</dbReference>
<feature type="transmembrane region" description="Helical" evidence="1">
    <location>
        <begin position="5"/>
        <end position="25"/>
    </location>
</feature>
<evidence type="ECO:0000313" key="3">
    <source>
        <dbReference type="Proteomes" id="UP000075683"/>
    </source>
</evidence>
<keyword evidence="1" id="KW-0472">Membrane</keyword>
<dbReference type="AlphaFoldDB" id="A0A150M4H7"/>
<keyword evidence="1" id="KW-1133">Transmembrane helix</keyword>
<dbReference type="STRING" id="301148.B4135_0327"/>
<feature type="transmembrane region" description="Helical" evidence="1">
    <location>
        <begin position="31"/>
        <end position="55"/>
    </location>
</feature>
<reference evidence="2 3" key="1">
    <citation type="submission" date="2016-01" db="EMBL/GenBank/DDBJ databases">
        <title>Draft Genome Sequences of Seven Thermophilic Sporeformers Isolated from Foods.</title>
        <authorList>
            <person name="Berendsen E.M."/>
            <person name="Wells-Bennik M.H."/>
            <person name="Krawcyk A.O."/>
            <person name="De Jong A."/>
            <person name="Holsappel S."/>
            <person name="Eijlander R.T."/>
            <person name="Kuipers O.P."/>
        </authorList>
    </citation>
    <scope>NUCLEOTIDE SEQUENCE [LARGE SCALE GENOMIC DNA]</scope>
    <source>
        <strain evidence="2 3">B4135</strain>
    </source>
</reference>